<proteinExistence type="predicted"/>
<dbReference type="GO" id="GO:0008168">
    <property type="term" value="F:methyltransferase activity"/>
    <property type="evidence" value="ECO:0007669"/>
    <property type="project" value="UniProtKB-KW"/>
</dbReference>
<dbReference type="EMBL" id="JBHSGB010000017">
    <property type="protein sequence ID" value="MFC4656934.1"/>
    <property type="molecule type" value="Genomic_DNA"/>
</dbReference>
<evidence type="ECO:0000313" key="3">
    <source>
        <dbReference type="EMBL" id="MFC4656934.1"/>
    </source>
</evidence>
<accession>A0ABV9JRR6</accession>
<dbReference type="RefSeq" id="WP_377336476.1">
    <property type="nucleotide sequence ID" value="NZ_JBHSGB010000017.1"/>
</dbReference>
<dbReference type="InterPro" id="IPR029063">
    <property type="entry name" value="SAM-dependent_MTases_sf"/>
</dbReference>
<evidence type="ECO:0000313" key="4">
    <source>
        <dbReference type="Proteomes" id="UP001595962"/>
    </source>
</evidence>
<dbReference type="Pfam" id="PF13489">
    <property type="entry name" value="Methyltransf_23"/>
    <property type="match status" value="1"/>
</dbReference>
<reference evidence="4" key="1">
    <citation type="journal article" date="2019" name="Int. J. Syst. Evol. Microbiol.">
        <title>The Global Catalogue of Microorganisms (GCM) 10K type strain sequencing project: providing services to taxonomists for standard genome sequencing and annotation.</title>
        <authorList>
            <consortium name="The Broad Institute Genomics Platform"/>
            <consortium name="The Broad Institute Genome Sequencing Center for Infectious Disease"/>
            <person name="Wu L."/>
            <person name="Ma J."/>
        </authorList>
    </citation>
    <scope>NUCLEOTIDE SEQUENCE [LARGE SCALE GENOMIC DNA]</scope>
    <source>
        <strain evidence="4">DT28</strain>
    </source>
</reference>
<dbReference type="CDD" id="cd02440">
    <property type="entry name" value="AdoMet_MTases"/>
    <property type="match status" value="1"/>
</dbReference>
<dbReference type="GO" id="GO:0032259">
    <property type="term" value="P:methylation"/>
    <property type="evidence" value="ECO:0007669"/>
    <property type="project" value="UniProtKB-KW"/>
</dbReference>
<dbReference type="PANTHER" id="PTHR43861">
    <property type="entry name" value="TRANS-ACONITATE 2-METHYLTRANSFERASE-RELATED"/>
    <property type="match status" value="1"/>
</dbReference>
<name>A0ABV9JRR6_9GAMM</name>
<feature type="domain" description="C-methyltransferase" evidence="2">
    <location>
        <begin position="267"/>
        <end position="375"/>
    </location>
</feature>
<dbReference type="Gene3D" id="3.40.50.150">
    <property type="entry name" value="Vaccinia Virus protein VP39"/>
    <property type="match status" value="1"/>
</dbReference>
<keyword evidence="1" id="KW-0808">Transferase</keyword>
<gene>
    <name evidence="3" type="ORF">ACFO3I_18085</name>
</gene>
<comment type="caution">
    <text evidence="3">The sequence shown here is derived from an EMBL/GenBank/DDBJ whole genome shotgun (WGS) entry which is preliminary data.</text>
</comment>
<organism evidence="3 4">
    <name type="scientific">Rheinheimera marina</name>
    <dbReference type="NCBI Taxonomy" id="1774958"/>
    <lineage>
        <taxon>Bacteria</taxon>
        <taxon>Pseudomonadati</taxon>
        <taxon>Pseudomonadota</taxon>
        <taxon>Gammaproteobacteria</taxon>
        <taxon>Chromatiales</taxon>
        <taxon>Chromatiaceae</taxon>
        <taxon>Rheinheimera</taxon>
    </lineage>
</organism>
<keyword evidence="3" id="KW-0489">Methyltransferase</keyword>
<dbReference type="Proteomes" id="UP001595962">
    <property type="component" value="Unassembled WGS sequence"/>
</dbReference>
<dbReference type="Pfam" id="PF08484">
    <property type="entry name" value="Methyltransf_14"/>
    <property type="match status" value="1"/>
</dbReference>
<dbReference type="SUPFAM" id="SSF53335">
    <property type="entry name" value="S-adenosyl-L-methionine-dependent methyltransferases"/>
    <property type="match status" value="1"/>
</dbReference>
<dbReference type="InterPro" id="IPR013691">
    <property type="entry name" value="MeTrfase_14"/>
</dbReference>
<dbReference type="PANTHER" id="PTHR43861:SF3">
    <property type="entry name" value="PUTATIVE (AFU_ORTHOLOGUE AFUA_2G14390)-RELATED"/>
    <property type="match status" value="1"/>
</dbReference>
<evidence type="ECO:0000256" key="1">
    <source>
        <dbReference type="ARBA" id="ARBA00022679"/>
    </source>
</evidence>
<sequence>MIQCPVCRGRELAPVVLREQVPVHQNLVMQTQAVARDCTKGNLDLYCCDDCGFVFNRQFDLSLLSYGDRYDNSQNHSGCFVAYIDALVEQLVQQHGVKNATIVEVGCGSGLFLRKLVSYPGANNRGVGFDPSYQGPLTDEGGRLQFRQCYYDASCTDVPADVVICRHVIEHVPAPLALLQSIKAAIAGKPAAKLFFETPCVDWILSNKVVWDFFYEHCSLFSRHSLSRVFSEAGFSVHAVNHIFNSQYLWLEATVAETDGAEAVPENITPALAAKYRKDEAVFLRQITELLTSCQKKGRVALWGAGAKGVTLASLLDADARLIDALIDINPNKQGHFVPGSAHPIIAPAQIAEHGIASIILMNPNYRHEVETLLAACESKVSLYEWSVQ</sequence>
<keyword evidence="4" id="KW-1185">Reference proteome</keyword>
<dbReference type="Gene3D" id="3.40.50.720">
    <property type="entry name" value="NAD(P)-binding Rossmann-like Domain"/>
    <property type="match status" value="1"/>
</dbReference>
<evidence type="ECO:0000259" key="2">
    <source>
        <dbReference type="Pfam" id="PF08484"/>
    </source>
</evidence>
<protein>
    <submittedName>
        <fullName evidence="3">Class I SAM-dependent methyltransferase</fullName>
    </submittedName>
</protein>